<evidence type="ECO:0000256" key="1">
    <source>
        <dbReference type="ARBA" id="ARBA00022679"/>
    </source>
</evidence>
<accession>A0A934KJF3</accession>
<dbReference type="InterPro" id="IPR050832">
    <property type="entry name" value="Bact_Acetyltransf"/>
</dbReference>
<evidence type="ECO:0000259" key="3">
    <source>
        <dbReference type="PROSITE" id="PS51186"/>
    </source>
</evidence>
<dbReference type="PANTHER" id="PTHR43877">
    <property type="entry name" value="AMINOALKYLPHOSPHONATE N-ACETYLTRANSFERASE-RELATED-RELATED"/>
    <property type="match status" value="1"/>
</dbReference>
<name>A0A934KJF3_9BACT</name>
<dbReference type="Gene3D" id="3.40.630.30">
    <property type="match status" value="1"/>
</dbReference>
<dbReference type="PANTHER" id="PTHR43877:SF1">
    <property type="entry name" value="ACETYLTRANSFERASE"/>
    <property type="match status" value="1"/>
</dbReference>
<feature type="domain" description="N-acetyltransferase" evidence="3">
    <location>
        <begin position="2"/>
        <end position="160"/>
    </location>
</feature>
<protein>
    <submittedName>
        <fullName evidence="4">GNAT family N-acetyltransferase</fullName>
    </submittedName>
</protein>
<dbReference type="CDD" id="cd04301">
    <property type="entry name" value="NAT_SF"/>
    <property type="match status" value="1"/>
</dbReference>
<evidence type="ECO:0000313" key="5">
    <source>
        <dbReference type="Proteomes" id="UP000614410"/>
    </source>
</evidence>
<dbReference type="SUPFAM" id="SSF55729">
    <property type="entry name" value="Acyl-CoA N-acyltransferases (Nat)"/>
    <property type="match status" value="1"/>
</dbReference>
<dbReference type="AlphaFoldDB" id="A0A934KJF3"/>
<evidence type="ECO:0000256" key="2">
    <source>
        <dbReference type="ARBA" id="ARBA00023315"/>
    </source>
</evidence>
<proteinExistence type="predicted"/>
<dbReference type="GO" id="GO:0016747">
    <property type="term" value="F:acyltransferase activity, transferring groups other than amino-acyl groups"/>
    <property type="evidence" value="ECO:0007669"/>
    <property type="project" value="InterPro"/>
</dbReference>
<dbReference type="PROSITE" id="PS51186">
    <property type="entry name" value="GNAT"/>
    <property type="match status" value="1"/>
</dbReference>
<sequence>MIQIRRARADDDEALGRLDAATWTADVSPAPAPPLGTAFFSDRRQPEDTLVAELDGAVAGYALLRQSVAIPTHAHVLELGGLAVDPQCQRSGIGRLLVEATVDEARARGASKLSLRVLGNNGKAQRLYAACGFVTEGVLRSEFMMDGRYIDDVLMARHWVAQE</sequence>
<evidence type="ECO:0000313" key="4">
    <source>
        <dbReference type="EMBL" id="MBJ7609931.1"/>
    </source>
</evidence>
<dbReference type="InterPro" id="IPR016181">
    <property type="entry name" value="Acyl_CoA_acyltransferase"/>
</dbReference>
<organism evidence="4 5">
    <name type="scientific">Candidatus Amunia macphersoniae</name>
    <dbReference type="NCBI Taxonomy" id="3127014"/>
    <lineage>
        <taxon>Bacteria</taxon>
        <taxon>Bacillati</taxon>
        <taxon>Candidatus Dormiibacterota</taxon>
        <taxon>Candidatus Dormibacteria</taxon>
        <taxon>Candidatus Aeolococcales</taxon>
        <taxon>Candidatus Aeolococcaceae</taxon>
        <taxon>Candidatus Amunia</taxon>
    </lineage>
</organism>
<reference evidence="4 5" key="1">
    <citation type="submission" date="2020-10" db="EMBL/GenBank/DDBJ databases">
        <title>Ca. Dormibacterota MAGs.</title>
        <authorList>
            <person name="Montgomery K."/>
        </authorList>
    </citation>
    <scope>NUCLEOTIDE SEQUENCE [LARGE SCALE GENOMIC DNA]</scope>
    <source>
        <strain evidence="4">Mitchell_Peninsula_5</strain>
    </source>
</reference>
<dbReference type="EMBL" id="JAEKNN010000053">
    <property type="protein sequence ID" value="MBJ7609931.1"/>
    <property type="molecule type" value="Genomic_DNA"/>
</dbReference>
<comment type="caution">
    <text evidence="4">The sequence shown here is derived from an EMBL/GenBank/DDBJ whole genome shotgun (WGS) entry which is preliminary data.</text>
</comment>
<dbReference type="Proteomes" id="UP000614410">
    <property type="component" value="Unassembled WGS sequence"/>
</dbReference>
<keyword evidence="1" id="KW-0808">Transferase</keyword>
<keyword evidence="2" id="KW-0012">Acyltransferase</keyword>
<gene>
    <name evidence="4" type="ORF">JF887_10965</name>
</gene>
<dbReference type="Pfam" id="PF00583">
    <property type="entry name" value="Acetyltransf_1"/>
    <property type="match status" value="1"/>
</dbReference>
<dbReference type="InterPro" id="IPR000182">
    <property type="entry name" value="GNAT_dom"/>
</dbReference>